<gene>
    <name evidence="2" type="ORF">NPIL_223841</name>
</gene>
<dbReference type="EMBL" id="BMAW01007623">
    <property type="protein sequence ID" value="GFT04671.1"/>
    <property type="molecule type" value="Genomic_DNA"/>
</dbReference>
<accession>A0A8X6TE07</accession>
<reference evidence="2" key="1">
    <citation type="submission" date="2020-08" db="EMBL/GenBank/DDBJ databases">
        <title>Multicomponent nature underlies the extraordinary mechanical properties of spider dragline silk.</title>
        <authorList>
            <person name="Kono N."/>
            <person name="Nakamura H."/>
            <person name="Mori M."/>
            <person name="Yoshida Y."/>
            <person name="Ohtoshi R."/>
            <person name="Malay A.D."/>
            <person name="Moran D.A.P."/>
            <person name="Tomita M."/>
            <person name="Numata K."/>
            <person name="Arakawa K."/>
        </authorList>
    </citation>
    <scope>NUCLEOTIDE SEQUENCE</scope>
</reference>
<evidence type="ECO:0000313" key="2">
    <source>
        <dbReference type="EMBL" id="GFT04671.1"/>
    </source>
</evidence>
<sequence length="78" mass="8050">MSKGRSIVSGIGVGESPNLKIISTDVLVELLSSKSGNENVTQRHRDGAKGRRAGADPEDPITSAAVAPGAKSGWYTAE</sequence>
<dbReference type="AlphaFoldDB" id="A0A8X6TE07"/>
<feature type="region of interest" description="Disordered" evidence="1">
    <location>
        <begin position="33"/>
        <end position="78"/>
    </location>
</feature>
<feature type="compositionally biased region" description="Basic and acidic residues" evidence="1">
    <location>
        <begin position="41"/>
        <end position="55"/>
    </location>
</feature>
<proteinExistence type="predicted"/>
<name>A0A8X6TE07_NEPPI</name>
<evidence type="ECO:0000256" key="1">
    <source>
        <dbReference type="SAM" id="MobiDB-lite"/>
    </source>
</evidence>
<keyword evidence="3" id="KW-1185">Reference proteome</keyword>
<dbReference type="Proteomes" id="UP000887013">
    <property type="component" value="Unassembled WGS sequence"/>
</dbReference>
<comment type="caution">
    <text evidence="2">The sequence shown here is derived from an EMBL/GenBank/DDBJ whole genome shotgun (WGS) entry which is preliminary data.</text>
</comment>
<evidence type="ECO:0000313" key="3">
    <source>
        <dbReference type="Proteomes" id="UP000887013"/>
    </source>
</evidence>
<protein>
    <submittedName>
        <fullName evidence="2">Uncharacterized protein</fullName>
    </submittedName>
</protein>
<organism evidence="2 3">
    <name type="scientific">Nephila pilipes</name>
    <name type="common">Giant wood spider</name>
    <name type="synonym">Nephila maculata</name>
    <dbReference type="NCBI Taxonomy" id="299642"/>
    <lineage>
        <taxon>Eukaryota</taxon>
        <taxon>Metazoa</taxon>
        <taxon>Ecdysozoa</taxon>
        <taxon>Arthropoda</taxon>
        <taxon>Chelicerata</taxon>
        <taxon>Arachnida</taxon>
        <taxon>Araneae</taxon>
        <taxon>Araneomorphae</taxon>
        <taxon>Entelegynae</taxon>
        <taxon>Araneoidea</taxon>
        <taxon>Nephilidae</taxon>
        <taxon>Nephila</taxon>
    </lineage>
</organism>